<dbReference type="Pfam" id="PF13830">
    <property type="entry name" value="DUF4192"/>
    <property type="match status" value="2"/>
</dbReference>
<gene>
    <name evidence="1" type="ORF">FQP90_18085</name>
</gene>
<name>A0A558GSS9_PAENT</name>
<dbReference type="AlphaFoldDB" id="A0A558GSS9"/>
<reference evidence="1 2" key="1">
    <citation type="submission" date="2019-07" db="EMBL/GenBank/DDBJ databases">
        <title>Diversity of Bacteria from Kongsfjorden, Arctic.</title>
        <authorList>
            <person name="Yu Y."/>
        </authorList>
    </citation>
    <scope>NUCLEOTIDE SEQUENCE [LARGE SCALE GENOMIC DNA]</scope>
    <source>
        <strain evidence="1 2">SM1928</strain>
    </source>
</reference>
<evidence type="ECO:0000313" key="2">
    <source>
        <dbReference type="Proteomes" id="UP000316500"/>
    </source>
</evidence>
<dbReference type="Proteomes" id="UP000316500">
    <property type="component" value="Unassembled WGS sequence"/>
</dbReference>
<dbReference type="EMBL" id="VNFK01000016">
    <property type="protein sequence ID" value="TVU59934.1"/>
    <property type="molecule type" value="Genomic_DNA"/>
</dbReference>
<protein>
    <submittedName>
        <fullName evidence="1">DUF4192 domain-containing protein</fullName>
    </submittedName>
</protein>
<comment type="caution">
    <text evidence="1">The sequence shown here is derived from an EMBL/GenBank/DDBJ whole genome shotgun (WGS) entry which is preliminary data.</text>
</comment>
<accession>A0A558GSS9</accession>
<proteinExistence type="predicted"/>
<dbReference type="OrthoDB" id="4954868at2"/>
<dbReference type="RefSeq" id="WP_144652451.1">
    <property type="nucleotide sequence ID" value="NZ_VNFK01000016.1"/>
</dbReference>
<dbReference type="InterPro" id="IPR025447">
    <property type="entry name" value="DUF4192"/>
</dbReference>
<sequence>MTTKRTLSIHQPEDILGYIPHMLGYWPEDSLVAITMQGKVLGATLRVDLPSGTSRRAVAAFAEQVRSYLVADEDANGVVLALYTDDGWTEGAVLEKNMPLLEALRECLDQVDLSVLDAWLVGSLYWRSAYCSDTTCCPFPGLPVQRIKDSRLSAELVFRGSTIGPSPKNGLGKPLPAMSGALNPKVLESEARFGERILGRWRSELCLDAVLAVWQHVLTRAVNGDLLQQGNDAGLMGFLRTTLKVPAWRDAVLVMAAAGIESAKSGAEAFGLFVEDGVDILPFDPTELGIAAPLAQPESTQPSGSDWMTDIHTYGDVLLGMQPPVPSWAHLDALQQVLAGLSIEGESGVVAAAALTLQGWISWGKGSGSIAHAFLSRAEAAHPGYRLAELMMDILGQGNVCEWARRPSSAWRGPKDAVL</sequence>
<organism evidence="1 2">
    <name type="scientific">Paenarthrobacter nitroguajacolicus</name>
    <name type="common">Arthrobacter nitroguajacolicus</name>
    <dbReference type="NCBI Taxonomy" id="211146"/>
    <lineage>
        <taxon>Bacteria</taxon>
        <taxon>Bacillati</taxon>
        <taxon>Actinomycetota</taxon>
        <taxon>Actinomycetes</taxon>
        <taxon>Micrococcales</taxon>
        <taxon>Micrococcaceae</taxon>
        <taxon>Paenarthrobacter</taxon>
    </lineage>
</organism>
<evidence type="ECO:0000313" key="1">
    <source>
        <dbReference type="EMBL" id="TVU59934.1"/>
    </source>
</evidence>